<dbReference type="InterPro" id="IPR050367">
    <property type="entry name" value="APC_superfamily"/>
</dbReference>
<evidence type="ECO:0000256" key="5">
    <source>
        <dbReference type="SAM" id="Phobius"/>
    </source>
</evidence>
<feature type="transmembrane region" description="Helical" evidence="5">
    <location>
        <begin position="186"/>
        <end position="209"/>
    </location>
</feature>
<dbReference type="PANTHER" id="PTHR42770">
    <property type="entry name" value="AMINO ACID TRANSPORTER-RELATED"/>
    <property type="match status" value="1"/>
</dbReference>
<reference evidence="7 8" key="1">
    <citation type="submission" date="2018-09" db="EMBL/GenBank/DDBJ databases">
        <title>Nesterenkonia natronophila sp. nov., an alkaliphilic actinobacteriume isolated from a soda lake, and emended description of the genus Nesterenkonia.</title>
        <authorList>
            <person name="Menes R.J."/>
            <person name="Iriarte A."/>
        </authorList>
    </citation>
    <scope>NUCLEOTIDE SEQUENCE [LARGE SCALE GENOMIC DNA]</scope>
    <source>
        <strain evidence="7 8">M8</strain>
    </source>
</reference>
<feature type="domain" description="Amino acid permease/ SLC12A" evidence="6">
    <location>
        <begin position="51"/>
        <end position="446"/>
    </location>
</feature>
<keyword evidence="2 5" id="KW-0812">Transmembrane</keyword>
<comment type="subcellular location">
    <subcellularLocation>
        <location evidence="1">Membrane</location>
        <topology evidence="1">Multi-pass membrane protein</topology>
    </subcellularLocation>
</comment>
<dbReference type="PIRSF" id="PIRSF006060">
    <property type="entry name" value="AA_transporter"/>
    <property type="match status" value="1"/>
</dbReference>
<protein>
    <submittedName>
        <fullName evidence="7">APC family permease</fullName>
    </submittedName>
</protein>
<dbReference type="GO" id="GO:0016020">
    <property type="term" value="C:membrane"/>
    <property type="evidence" value="ECO:0007669"/>
    <property type="project" value="UniProtKB-SubCell"/>
</dbReference>
<evidence type="ECO:0000256" key="2">
    <source>
        <dbReference type="ARBA" id="ARBA00022692"/>
    </source>
</evidence>
<accession>A0A3A4F7B7</accession>
<sequence>MQINSSTYRYGSPCSVARPFITHKETPLTSIQTPTRAPAGLKRTLGLPAAVFFGLAYMVPLTVFTTYGIVTQVTAGHLPMAYLFTLAAMIVTALAYANMVKAFPIAGSAYTYTQQSFGSGIGFAAGWALLLDYLFLPMINFMVIGLYLNAAMPDLPVWAIIVAAIVLVTAMNILGIKVAASMNSVLVGIQVVFIVVFALMSFVTFSGYAETISPFEPFMNADFQFTAIAAGAAILCLSFLGFDAVSTLSEETQNPRTTIPRAIVICTLTAGALFVFLSWVGHMVFPNYESFTDPDTAAVDVMTQAGGAFLAAFFTAAYVSGCIASAIASQVSVSRILFSMGRDGVLPRKIFGVLHKRFRTPYVAALIVGGVSLLALVFPLGLASSMISFGALIAFSFVNLSVLKHYAIDQKRYVGYDAVKYVMLPLLGVGLCLWLWTSLTAETFMVGFGWVAIGLLWLIVLTRGFRRSAPTLDMQEVSS</sequence>
<feature type="transmembrane region" description="Helical" evidence="5">
    <location>
        <begin position="262"/>
        <end position="285"/>
    </location>
</feature>
<dbReference type="GO" id="GO:0055085">
    <property type="term" value="P:transmembrane transport"/>
    <property type="evidence" value="ECO:0007669"/>
    <property type="project" value="InterPro"/>
</dbReference>
<feature type="transmembrane region" description="Helical" evidence="5">
    <location>
        <begin position="81"/>
        <end position="100"/>
    </location>
</feature>
<gene>
    <name evidence="7" type="ORF">D3250_00575</name>
</gene>
<keyword evidence="8" id="KW-1185">Reference proteome</keyword>
<evidence type="ECO:0000259" key="6">
    <source>
        <dbReference type="Pfam" id="PF00324"/>
    </source>
</evidence>
<comment type="caution">
    <text evidence="7">The sequence shown here is derived from an EMBL/GenBank/DDBJ whole genome shotgun (WGS) entry which is preliminary data.</text>
</comment>
<dbReference type="Proteomes" id="UP000266615">
    <property type="component" value="Unassembled WGS sequence"/>
</dbReference>
<feature type="transmembrane region" description="Helical" evidence="5">
    <location>
        <begin position="418"/>
        <end position="437"/>
    </location>
</feature>
<feature type="transmembrane region" description="Helical" evidence="5">
    <location>
        <begin position="386"/>
        <end position="406"/>
    </location>
</feature>
<evidence type="ECO:0000313" key="7">
    <source>
        <dbReference type="EMBL" id="RJN32390.1"/>
    </source>
</evidence>
<dbReference type="AlphaFoldDB" id="A0A3A4F7B7"/>
<name>A0A3A4F7B7_9MICC</name>
<evidence type="ECO:0000256" key="4">
    <source>
        <dbReference type="ARBA" id="ARBA00023136"/>
    </source>
</evidence>
<keyword evidence="4 5" id="KW-0472">Membrane</keyword>
<feature type="transmembrane region" description="Helical" evidence="5">
    <location>
        <begin position="121"/>
        <end position="149"/>
    </location>
</feature>
<feature type="transmembrane region" description="Helical" evidence="5">
    <location>
        <begin position="359"/>
        <end position="380"/>
    </location>
</feature>
<evidence type="ECO:0000256" key="1">
    <source>
        <dbReference type="ARBA" id="ARBA00004141"/>
    </source>
</evidence>
<dbReference type="Pfam" id="PF00324">
    <property type="entry name" value="AA_permease"/>
    <property type="match status" value="1"/>
</dbReference>
<feature type="transmembrane region" description="Helical" evidence="5">
    <location>
        <begin position="45"/>
        <end position="69"/>
    </location>
</feature>
<feature type="transmembrane region" description="Helical" evidence="5">
    <location>
        <begin position="221"/>
        <end position="242"/>
    </location>
</feature>
<proteinExistence type="predicted"/>
<feature type="transmembrane region" description="Helical" evidence="5">
    <location>
        <begin position="443"/>
        <end position="461"/>
    </location>
</feature>
<keyword evidence="3 5" id="KW-1133">Transmembrane helix</keyword>
<evidence type="ECO:0000313" key="8">
    <source>
        <dbReference type="Proteomes" id="UP000266615"/>
    </source>
</evidence>
<feature type="transmembrane region" description="Helical" evidence="5">
    <location>
        <begin position="155"/>
        <end position="174"/>
    </location>
</feature>
<dbReference type="Gene3D" id="1.20.1740.10">
    <property type="entry name" value="Amino acid/polyamine transporter I"/>
    <property type="match status" value="1"/>
</dbReference>
<dbReference type="OrthoDB" id="9762947at2"/>
<dbReference type="InterPro" id="IPR004841">
    <property type="entry name" value="AA-permease/SLC12A_dom"/>
</dbReference>
<organism evidence="7 8">
    <name type="scientific">Nesterenkonia natronophila</name>
    <dbReference type="NCBI Taxonomy" id="2174932"/>
    <lineage>
        <taxon>Bacteria</taxon>
        <taxon>Bacillati</taxon>
        <taxon>Actinomycetota</taxon>
        <taxon>Actinomycetes</taxon>
        <taxon>Micrococcales</taxon>
        <taxon>Micrococcaceae</taxon>
        <taxon>Nesterenkonia</taxon>
    </lineage>
</organism>
<dbReference type="PANTHER" id="PTHR42770:SF8">
    <property type="entry name" value="PUTRESCINE IMPORTER PUUP"/>
    <property type="match status" value="1"/>
</dbReference>
<dbReference type="EMBL" id="QYZP01000001">
    <property type="protein sequence ID" value="RJN32390.1"/>
    <property type="molecule type" value="Genomic_DNA"/>
</dbReference>
<feature type="transmembrane region" description="Helical" evidence="5">
    <location>
        <begin position="305"/>
        <end position="338"/>
    </location>
</feature>
<evidence type="ECO:0000256" key="3">
    <source>
        <dbReference type="ARBA" id="ARBA00022989"/>
    </source>
</evidence>